<evidence type="ECO:0000256" key="1">
    <source>
        <dbReference type="SAM" id="MobiDB-lite"/>
    </source>
</evidence>
<sequence length="79" mass="8710">MPSIQDVSVVGLHPTAATVSSTCGRARELEGEGAREHMDERVPEHSSERAREHPNERVRKDAHENGPSFCADLPAHRVD</sequence>
<name>A0ABV6YK77_UNCEI</name>
<feature type="compositionally biased region" description="Basic and acidic residues" evidence="1">
    <location>
        <begin position="25"/>
        <end position="64"/>
    </location>
</feature>
<reference evidence="2 3" key="1">
    <citation type="submission" date="2024-09" db="EMBL/GenBank/DDBJ databases">
        <authorList>
            <person name="D'Angelo T."/>
        </authorList>
    </citation>
    <scope>NUCLEOTIDE SEQUENCE [LARGE SCALE GENOMIC DNA]</scope>
    <source>
        <strain evidence="2">SAG AM-320-E07</strain>
    </source>
</reference>
<gene>
    <name evidence="2" type="ORF">ACFL6M_03965</name>
</gene>
<dbReference type="Proteomes" id="UP001593833">
    <property type="component" value="Unassembled WGS sequence"/>
</dbReference>
<keyword evidence="3" id="KW-1185">Reference proteome</keyword>
<proteinExistence type="predicted"/>
<comment type="caution">
    <text evidence="2">The sequence shown here is derived from an EMBL/GenBank/DDBJ whole genome shotgun (WGS) entry which is preliminary data.</text>
</comment>
<dbReference type="EMBL" id="JBHPKH010000034">
    <property type="protein sequence ID" value="MFC1572736.1"/>
    <property type="molecule type" value="Genomic_DNA"/>
</dbReference>
<organism evidence="2 3">
    <name type="scientific">Eiseniibacteriota bacterium</name>
    <dbReference type="NCBI Taxonomy" id="2212470"/>
    <lineage>
        <taxon>Bacteria</taxon>
        <taxon>Candidatus Eiseniibacteriota</taxon>
    </lineage>
</organism>
<evidence type="ECO:0000313" key="3">
    <source>
        <dbReference type="Proteomes" id="UP001593833"/>
    </source>
</evidence>
<evidence type="ECO:0000313" key="2">
    <source>
        <dbReference type="EMBL" id="MFC1572736.1"/>
    </source>
</evidence>
<feature type="region of interest" description="Disordered" evidence="1">
    <location>
        <begin position="21"/>
        <end position="79"/>
    </location>
</feature>
<protein>
    <submittedName>
        <fullName evidence="2">Uncharacterized protein</fullName>
    </submittedName>
</protein>
<accession>A0ABV6YK77</accession>